<sequence>MPYIPLAALSSLLVASMFASLTAARRIASAALLIPGHEPARGLSTVLRSSSGRQKIVKLDVTDLIDIPLSSLPEQLECLKVVQQKPVAGAASMLQLKSVEFLDIEDSSRSAAGSWVKGFLAGRHKFGVRKLIMRDVQPVHVPSCLRFLELAEVQQYNRPQALGYIRGITGLESLHLSTRGNLRSLRYPPRLRHLVIVCAQFEDVSLPASLQSATIKCIQPFNENLARLPPALVTLNLQAATGFNRSLGNLPATLETLRLGSAFSQPLGALPAGLKVLQLPVAYPHKLALPQAQREEGLSSFEPQHSLPAELYLKLYEANATMPDIEIVLVVMAQARLLTKSAWSLCWKLHLRLQPMVRYNLDSVSQQHYEAAALNRRIIELDVTDLIGIGLPHFPEHLECLRVSQRAGVWSPASLLQLKTGAQVHTLRLRSNKWHKCKELRFPKGVTKFEGVLDPYARRRLRWAPSTDPRGNVCVPSGVHELVLHDLQPMRIPACLRHLTIHEDCLYAMPLPLEYLMDITELESVCLSVKSDVRGLRCPPHLRHITITRNLLADVSLPASLESLTLTSPQPFNENLAPLPPALVTLQLQAWFNQSLGPLPGSLQTSQLCAGFSQPLGALPAGLESLHLPHDYPHALALPQGACLEYVNG</sequence>
<name>A0A836CBH6_9STRA</name>
<comment type="caution">
    <text evidence="2">The sequence shown here is derived from an EMBL/GenBank/DDBJ whole genome shotgun (WGS) entry which is preliminary data.</text>
</comment>
<protein>
    <submittedName>
        <fullName evidence="2">Uncharacterized protein</fullName>
    </submittedName>
</protein>
<dbReference type="InterPro" id="IPR032675">
    <property type="entry name" value="LRR_dom_sf"/>
</dbReference>
<reference evidence="2" key="1">
    <citation type="submission" date="2021-02" db="EMBL/GenBank/DDBJ databases">
        <title>First Annotated Genome of the Yellow-green Alga Tribonema minus.</title>
        <authorList>
            <person name="Mahan K.M."/>
        </authorList>
    </citation>
    <scope>NUCLEOTIDE SEQUENCE</scope>
    <source>
        <strain evidence="2">UTEX B ZZ1240</strain>
    </source>
</reference>
<dbReference type="AlphaFoldDB" id="A0A836CBH6"/>
<proteinExistence type="predicted"/>
<dbReference type="InterPro" id="IPR051251">
    <property type="entry name" value="STK_FNIP-Repeat"/>
</dbReference>
<keyword evidence="3" id="KW-1185">Reference proteome</keyword>
<evidence type="ECO:0000256" key="1">
    <source>
        <dbReference type="SAM" id="SignalP"/>
    </source>
</evidence>
<dbReference type="EMBL" id="JAFCMP010000510">
    <property type="protein sequence ID" value="KAG5178988.1"/>
    <property type="molecule type" value="Genomic_DNA"/>
</dbReference>
<feature type="signal peptide" evidence="1">
    <location>
        <begin position="1"/>
        <end position="24"/>
    </location>
</feature>
<dbReference type="SUPFAM" id="SSF52058">
    <property type="entry name" value="L domain-like"/>
    <property type="match status" value="1"/>
</dbReference>
<accession>A0A836CBH6</accession>
<organism evidence="2 3">
    <name type="scientific">Tribonema minus</name>
    <dbReference type="NCBI Taxonomy" id="303371"/>
    <lineage>
        <taxon>Eukaryota</taxon>
        <taxon>Sar</taxon>
        <taxon>Stramenopiles</taxon>
        <taxon>Ochrophyta</taxon>
        <taxon>PX clade</taxon>
        <taxon>Xanthophyceae</taxon>
        <taxon>Tribonematales</taxon>
        <taxon>Tribonemataceae</taxon>
        <taxon>Tribonema</taxon>
    </lineage>
</organism>
<dbReference type="Gene3D" id="3.80.10.10">
    <property type="entry name" value="Ribonuclease Inhibitor"/>
    <property type="match status" value="2"/>
</dbReference>
<dbReference type="OrthoDB" id="417426at2759"/>
<evidence type="ECO:0000313" key="2">
    <source>
        <dbReference type="EMBL" id="KAG5178988.1"/>
    </source>
</evidence>
<gene>
    <name evidence="2" type="ORF">JKP88DRAFT_247788</name>
</gene>
<keyword evidence="1" id="KW-0732">Signal</keyword>
<feature type="chain" id="PRO_5032302631" evidence="1">
    <location>
        <begin position="25"/>
        <end position="649"/>
    </location>
</feature>
<dbReference type="PANTHER" id="PTHR32134:SF169">
    <property type="entry name" value="FNIP REPEAT-CONTAINING PROTEIN-RELATED"/>
    <property type="match status" value="1"/>
</dbReference>
<dbReference type="Proteomes" id="UP000664859">
    <property type="component" value="Unassembled WGS sequence"/>
</dbReference>
<dbReference type="PANTHER" id="PTHR32134">
    <property type="entry name" value="FNIP REPEAT-CONTAINING PROTEIN"/>
    <property type="match status" value="1"/>
</dbReference>
<evidence type="ECO:0000313" key="3">
    <source>
        <dbReference type="Proteomes" id="UP000664859"/>
    </source>
</evidence>